<name>A0A0G4GHK5_9ALVE</name>
<dbReference type="PANTHER" id="PTHR30221:SF1">
    <property type="entry name" value="SMALL-CONDUCTANCE MECHANOSENSITIVE CHANNEL"/>
    <property type="match status" value="1"/>
</dbReference>
<dbReference type="InterPro" id="IPR011014">
    <property type="entry name" value="MscS_channel_TM-2"/>
</dbReference>
<dbReference type="InterPro" id="IPR045275">
    <property type="entry name" value="MscS_archaea/bacteria_type"/>
</dbReference>
<dbReference type="SUPFAM" id="SSF82861">
    <property type="entry name" value="Mechanosensitive channel protein MscS (YggB), transmembrane region"/>
    <property type="match status" value="1"/>
</dbReference>
<reference evidence="3" key="1">
    <citation type="submission" date="2014-11" db="EMBL/GenBank/DDBJ databases">
        <authorList>
            <person name="Otto D Thomas"/>
            <person name="Naeem Raeece"/>
        </authorList>
    </citation>
    <scope>NUCLEOTIDE SEQUENCE</scope>
</reference>
<proteinExistence type="predicted"/>
<evidence type="ECO:0000256" key="2">
    <source>
        <dbReference type="SAM" id="Phobius"/>
    </source>
</evidence>
<organism evidence="3">
    <name type="scientific">Chromera velia CCMP2878</name>
    <dbReference type="NCBI Taxonomy" id="1169474"/>
    <lineage>
        <taxon>Eukaryota</taxon>
        <taxon>Sar</taxon>
        <taxon>Alveolata</taxon>
        <taxon>Colpodellida</taxon>
        <taxon>Chromeraceae</taxon>
        <taxon>Chromera</taxon>
    </lineage>
</organism>
<dbReference type="PANTHER" id="PTHR30221">
    <property type="entry name" value="SMALL-CONDUCTANCE MECHANOSENSITIVE CHANNEL"/>
    <property type="match status" value="1"/>
</dbReference>
<dbReference type="EMBL" id="CDMZ01001214">
    <property type="protein sequence ID" value="CEM29113.1"/>
    <property type="molecule type" value="Genomic_DNA"/>
</dbReference>
<feature type="transmembrane region" description="Helical" evidence="2">
    <location>
        <begin position="378"/>
        <end position="396"/>
    </location>
</feature>
<keyword evidence="2" id="KW-1133">Transmembrane helix</keyword>
<evidence type="ECO:0000256" key="1">
    <source>
        <dbReference type="SAM" id="MobiDB-lite"/>
    </source>
</evidence>
<keyword evidence="2" id="KW-0812">Transmembrane</keyword>
<protein>
    <submittedName>
        <fullName evidence="3">Uncharacterized protein</fullName>
    </submittedName>
</protein>
<feature type="transmembrane region" description="Helical" evidence="2">
    <location>
        <begin position="286"/>
        <end position="305"/>
    </location>
</feature>
<keyword evidence="2" id="KW-0472">Membrane</keyword>
<gene>
    <name evidence="3" type="ORF">Cvel_4708</name>
</gene>
<feature type="transmembrane region" description="Helical" evidence="2">
    <location>
        <begin position="261"/>
        <end position="279"/>
    </location>
</feature>
<dbReference type="VEuPathDB" id="CryptoDB:Cvel_4708"/>
<feature type="region of interest" description="Disordered" evidence="1">
    <location>
        <begin position="169"/>
        <end position="202"/>
    </location>
</feature>
<accession>A0A0G4GHK5</accession>
<dbReference type="Gene3D" id="1.10.287.1260">
    <property type="match status" value="1"/>
</dbReference>
<dbReference type="AlphaFoldDB" id="A0A0G4GHK5"/>
<sequence length="410" mass="45192">MALRTVRHVQTVWRDLYSAGLLAHSRTSQELSHCAAFSKAGAFTPTLACQSFISLQSLRSPFGLPQRKFPLLRKFLRSDVSHRNLLVHDAPLLLLPTGTAVVKALYRCGCSTNTSRFLPCCDIHVSPSCKYNLRGTKVPLNRRTSVLFQSQRTSIPSLQKQKAFAVVLSSSQGQERSEEDGPAEPGANGRAEEEEQVAEAQRDAWNSFSEEEGALSSSSPSNETLSGQVKLEGEASTPGLLQEGSSFSRNAFFLRSSFKKMFFFVPFFDFLLATTGLVTDRDTRRFLAWAISWKAYVSLLIWVLHKLGFDKNHLWTGFGVSGLLAAFACQEVLTNMLSGNLLQCLVGEDVIIKQGGHDYRGHVEAINTRTLKLITPDGLIILLPCALVCSSPIVILKKKEAEKRHPGASS</sequence>
<dbReference type="GO" id="GO:0016020">
    <property type="term" value="C:membrane"/>
    <property type="evidence" value="ECO:0007669"/>
    <property type="project" value="InterPro"/>
</dbReference>
<evidence type="ECO:0000313" key="3">
    <source>
        <dbReference type="EMBL" id="CEM29113.1"/>
    </source>
</evidence>
<dbReference type="GO" id="GO:0008381">
    <property type="term" value="F:mechanosensitive monoatomic ion channel activity"/>
    <property type="evidence" value="ECO:0007669"/>
    <property type="project" value="InterPro"/>
</dbReference>